<keyword evidence="2" id="KW-1185">Reference proteome</keyword>
<organism evidence="1 2">
    <name type="scientific">Pyropia yezoensis</name>
    <name type="common">Susabi-nori</name>
    <name type="synonym">Porphyra yezoensis</name>
    <dbReference type="NCBI Taxonomy" id="2788"/>
    <lineage>
        <taxon>Eukaryota</taxon>
        <taxon>Rhodophyta</taxon>
        <taxon>Bangiophyceae</taxon>
        <taxon>Bangiales</taxon>
        <taxon>Bangiaceae</taxon>
        <taxon>Pyropia</taxon>
    </lineage>
</organism>
<comment type="caution">
    <text evidence="1">The sequence shown here is derived from an EMBL/GenBank/DDBJ whole genome shotgun (WGS) entry which is preliminary data.</text>
</comment>
<evidence type="ECO:0000313" key="1">
    <source>
        <dbReference type="EMBL" id="KAK1864051.1"/>
    </source>
</evidence>
<reference evidence="1" key="1">
    <citation type="submission" date="2019-11" db="EMBL/GenBank/DDBJ databases">
        <title>Nori genome reveals adaptations in red seaweeds to the harsh intertidal environment.</title>
        <authorList>
            <person name="Wang D."/>
            <person name="Mao Y."/>
        </authorList>
    </citation>
    <scope>NUCLEOTIDE SEQUENCE</scope>
    <source>
        <tissue evidence="1">Gametophyte</tissue>
    </source>
</reference>
<proteinExistence type="predicted"/>
<dbReference type="EMBL" id="CM020619">
    <property type="protein sequence ID" value="KAK1864051.1"/>
    <property type="molecule type" value="Genomic_DNA"/>
</dbReference>
<dbReference type="Proteomes" id="UP000798662">
    <property type="component" value="Chromosome 2"/>
</dbReference>
<sequence>MHRCVWLSVRAERNTYKDFKKSRQNNPALWRQFSGGDTTLDYLFSLFQNQSLILDLINPDVGESGVEGDDRTKDGKGTRLSKSTRKKKRRVDGQAEAAMEALIAQPAEMATAFKKQSDLAERTTLSQTLKNLKDAAAEPNISSEA</sequence>
<gene>
    <name evidence="1" type="ORF">I4F81_006601</name>
</gene>
<protein>
    <submittedName>
        <fullName evidence="1">Uncharacterized protein</fullName>
    </submittedName>
</protein>
<accession>A0ACC3C2R4</accession>
<evidence type="ECO:0000313" key="2">
    <source>
        <dbReference type="Proteomes" id="UP000798662"/>
    </source>
</evidence>
<name>A0ACC3C2R4_PYRYE</name>